<dbReference type="EMBL" id="AENN01000018">
    <property type="protein sequence ID" value="EFR30530.1"/>
    <property type="molecule type" value="Genomic_DNA"/>
</dbReference>
<dbReference type="PANTHER" id="PTHR30477:SF3">
    <property type="entry name" value="METAL TRANSPORT SYSTEM MEMBRANE PROTEIN CT_069-RELATED"/>
    <property type="match status" value="1"/>
</dbReference>
<feature type="transmembrane region" description="Helical" evidence="9">
    <location>
        <begin position="9"/>
        <end position="34"/>
    </location>
</feature>
<dbReference type="Gene3D" id="1.10.3470.10">
    <property type="entry name" value="ABC transporter involved in vitamin B12 uptake, BtuC"/>
    <property type="match status" value="1"/>
</dbReference>
<organism evidence="10 11">
    <name type="scientific">Eremococcus coleocola ACS-139-V-Col8</name>
    <dbReference type="NCBI Taxonomy" id="908337"/>
    <lineage>
        <taxon>Bacteria</taxon>
        <taxon>Bacillati</taxon>
        <taxon>Bacillota</taxon>
        <taxon>Bacilli</taxon>
        <taxon>Lactobacillales</taxon>
        <taxon>Aerococcaceae</taxon>
        <taxon>Eremococcus</taxon>
    </lineage>
</organism>
<name>E4KR79_9LACT</name>
<dbReference type="STRING" id="908337.HMPREF9257_0378"/>
<reference evidence="10 11" key="1">
    <citation type="submission" date="2010-10" db="EMBL/GenBank/DDBJ databases">
        <authorList>
            <person name="Durkin A.S."/>
            <person name="Madupu R."/>
            <person name="Torralba M."/>
            <person name="Gillis M."/>
            <person name="Methe B."/>
            <person name="Sutton G."/>
            <person name="Nelson K.E."/>
        </authorList>
    </citation>
    <scope>NUCLEOTIDE SEQUENCE [LARGE SCALE GENOMIC DNA]</scope>
    <source>
        <strain evidence="10 11">ACS-139-V-Col8</strain>
    </source>
</reference>
<dbReference type="GO" id="GO:0043190">
    <property type="term" value="C:ATP-binding cassette (ABC) transporter complex"/>
    <property type="evidence" value="ECO:0007669"/>
    <property type="project" value="InterPro"/>
</dbReference>
<evidence type="ECO:0000256" key="2">
    <source>
        <dbReference type="ARBA" id="ARBA00008034"/>
    </source>
</evidence>
<feature type="transmembrane region" description="Helical" evidence="9">
    <location>
        <begin position="65"/>
        <end position="84"/>
    </location>
</feature>
<keyword evidence="6 9" id="KW-1133">Transmembrane helix</keyword>
<evidence type="ECO:0000313" key="11">
    <source>
        <dbReference type="Proteomes" id="UP000005990"/>
    </source>
</evidence>
<keyword evidence="5 8" id="KW-0812">Transmembrane</keyword>
<keyword evidence="11" id="KW-1185">Reference proteome</keyword>
<dbReference type="eggNOG" id="COG1108">
    <property type="taxonomic scope" value="Bacteria"/>
</dbReference>
<dbReference type="RefSeq" id="WP_006419053.1">
    <property type="nucleotide sequence ID" value="NZ_AENN01000018.1"/>
</dbReference>
<comment type="similarity">
    <text evidence="2 8">Belongs to the ABC-3 integral membrane protein family.</text>
</comment>
<comment type="caution">
    <text evidence="10">The sequence shown here is derived from an EMBL/GenBank/DDBJ whole genome shotgun (WGS) entry which is preliminary data.</text>
</comment>
<comment type="subcellular location">
    <subcellularLocation>
        <location evidence="1 8">Cell membrane</location>
        <topology evidence="1 8">Multi-pass membrane protein</topology>
    </subcellularLocation>
</comment>
<feature type="transmembrane region" description="Helical" evidence="9">
    <location>
        <begin position="96"/>
        <end position="115"/>
    </location>
</feature>
<feature type="transmembrane region" description="Helical" evidence="9">
    <location>
        <begin position="193"/>
        <end position="219"/>
    </location>
</feature>
<dbReference type="InterPro" id="IPR037294">
    <property type="entry name" value="ABC_BtuC-like"/>
</dbReference>
<keyword evidence="7 9" id="KW-0472">Membrane</keyword>
<sequence>MLNFWNQHYLFLVVGLGVSLLSMAAAMIGSSLVFQKQSQLGDAIGHAAYPGIIAAFMVTQSRNPFTLLLGAVASGILVLILIHFFSKEPAFHFESILALVLSTLFGLGMVLMSYIQGNDNYQGASQAGLKTYIMGQAAFLKQDDVILIALVSSITILIFFMALPRIKLSLFDPVFAASIGIDSRKLSLLNLSLAVVVISVGLKAVGAILIAALLITPTIIGMQWSRNYQGVLWVAVGSAVVGSLFGTWLSTVVDKLATGPSVVLTLFFLALLSFIIGPQGLIAARGYQHD</sequence>
<feature type="transmembrane region" description="Helical" evidence="9">
    <location>
        <begin position="231"/>
        <end position="250"/>
    </location>
</feature>
<evidence type="ECO:0000256" key="5">
    <source>
        <dbReference type="ARBA" id="ARBA00022692"/>
    </source>
</evidence>
<keyword evidence="4" id="KW-1003">Cell membrane</keyword>
<evidence type="ECO:0000256" key="3">
    <source>
        <dbReference type="ARBA" id="ARBA00022448"/>
    </source>
</evidence>
<dbReference type="Proteomes" id="UP000005990">
    <property type="component" value="Unassembled WGS sequence"/>
</dbReference>
<dbReference type="InterPro" id="IPR001626">
    <property type="entry name" value="ABC_TroCD"/>
</dbReference>
<evidence type="ECO:0000256" key="4">
    <source>
        <dbReference type="ARBA" id="ARBA00022475"/>
    </source>
</evidence>
<proteinExistence type="inferred from homology"/>
<evidence type="ECO:0000256" key="1">
    <source>
        <dbReference type="ARBA" id="ARBA00004651"/>
    </source>
</evidence>
<protein>
    <submittedName>
        <fullName evidence="10">ABC 3 transport family protein</fullName>
    </submittedName>
</protein>
<evidence type="ECO:0000313" key="10">
    <source>
        <dbReference type="EMBL" id="EFR30530.1"/>
    </source>
</evidence>
<gene>
    <name evidence="10" type="ORF">HMPREF9257_0378</name>
</gene>
<evidence type="ECO:0000256" key="6">
    <source>
        <dbReference type="ARBA" id="ARBA00022989"/>
    </source>
</evidence>
<dbReference type="Pfam" id="PF00950">
    <property type="entry name" value="ABC-3"/>
    <property type="match status" value="1"/>
</dbReference>
<evidence type="ECO:0000256" key="7">
    <source>
        <dbReference type="ARBA" id="ARBA00023136"/>
    </source>
</evidence>
<dbReference type="GO" id="GO:0055085">
    <property type="term" value="P:transmembrane transport"/>
    <property type="evidence" value="ECO:0007669"/>
    <property type="project" value="InterPro"/>
</dbReference>
<evidence type="ECO:0000256" key="8">
    <source>
        <dbReference type="RuleBase" id="RU003943"/>
    </source>
</evidence>
<feature type="transmembrane region" description="Helical" evidence="9">
    <location>
        <begin position="145"/>
        <end position="163"/>
    </location>
</feature>
<dbReference type="OrthoDB" id="9788905at2"/>
<accession>E4KR79</accession>
<dbReference type="SUPFAM" id="SSF81345">
    <property type="entry name" value="ABC transporter involved in vitamin B12 uptake, BtuC"/>
    <property type="match status" value="1"/>
</dbReference>
<feature type="transmembrane region" description="Helical" evidence="9">
    <location>
        <begin position="262"/>
        <end position="284"/>
    </location>
</feature>
<dbReference type="GO" id="GO:0010043">
    <property type="term" value="P:response to zinc ion"/>
    <property type="evidence" value="ECO:0007669"/>
    <property type="project" value="TreeGrafter"/>
</dbReference>
<keyword evidence="3 8" id="KW-0813">Transport</keyword>
<evidence type="ECO:0000256" key="9">
    <source>
        <dbReference type="SAM" id="Phobius"/>
    </source>
</evidence>
<dbReference type="PANTHER" id="PTHR30477">
    <property type="entry name" value="ABC-TRANSPORTER METAL-BINDING PROTEIN"/>
    <property type="match status" value="1"/>
</dbReference>
<dbReference type="AlphaFoldDB" id="E4KR79"/>